<dbReference type="Proteomes" id="UP000663828">
    <property type="component" value="Unassembled WGS sequence"/>
</dbReference>
<organism evidence="2 3">
    <name type="scientific">Adineta ricciae</name>
    <name type="common">Rotifer</name>
    <dbReference type="NCBI Taxonomy" id="249248"/>
    <lineage>
        <taxon>Eukaryota</taxon>
        <taxon>Metazoa</taxon>
        <taxon>Spiralia</taxon>
        <taxon>Gnathifera</taxon>
        <taxon>Rotifera</taxon>
        <taxon>Eurotatoria</taxon>
        <taxon>Bdelloidea</taxon>
        <taxon>Adinetida</taxon>
        <taxon>Adinetidae</taxon>
        <taxon>Adineta</taxon>
    </lineage>
</organism>
<comment type="caution">
    <text evidence="2">The sequence shown here is derived from an EMBL/GenBank/DDBJ whole genome shotgun (WGS) entry which is preliminary data.</text>
</comment>
<evidence type="ECO:0000313" key="2">
    <source>
        <dbReference type="EMBL" id="CAF1683507.1"/>
    </source>
</evidence>
<dbReference type="EMBL" id="CAJNOR010015872">
    <property type="protein sequence ID" value="CAF1683507.1"/>
    <property type="molecule type" value="Genomic_DNA"/>
</dbReference>
<gene>
    <name evidence="2" type="ORF">XAT740_LOCUS61218</name>
</gene>
<dbReference type="AlphaFoldDB" id="A0A816H7W6"/>
<protein>
    <submittedName>
        <fullName evidence="2">Uncharacterized protein</fullName>
    </submittedName>
</protein>
<accession>A0A816H7W6</accession>
<proteinExistence type="predicted"/>
<evidence type="ECO:0000313" key="3">
    <source>
        <dbReference type="Proteomes" id="UP000663828"/>
    </source>
</evidence>
<name>A0A816H7W6_ADIRI</name>
<sequence>MHRQQLTPKNRNNTPILLEQDETHVADNNEKNDDSDIDFVDPQEQNKRSLNVTDDFTLVKSNKIRKNAHGNEIKWSPMNKPTTATTNIERDSHEISLEHIQRAVVHYLPCSTINFDNSVQFPSAVAASDALYSHFGKKNVQLSNRFSVVRYIGH</sequence>
<keyword evidence="3" id="KW-1185">Reference proteome</keyword>
<reference evidence="2" key="1">
    <citation type="submission" date="2021-02" db="EMBL/GenBank/DDBJ databases">
        <authorList>
            <person name="Nowell W R."/>
        </authorList>
    </citation>
    <scope>NUCLEOTIDE SEQUENCE</scope>
</reference>
<feature type="region of interest" description="Disordered" evidence="1">
    <location>
        <begin position="27"/>
        <end position="46"/>
    </location>
</feature>
<evidence type="ECO:0000256" key="1">
    <source>
        <dbReference type="SAM" id="MobiDB-lite"/>
    </source>
</evidence>